<dbReference type="OrthoDB" id="9802872at2"/>
<sequence length="387" mass="45176">MSKLKQLNRKNNGSMKWDLEYIQPRFGTKQTKVYPLFIADMDYQWEPTLLDKYIEYCNSPDFGYFHVQKNFYDAVVNWYEDIHQLKLEKEWIVPSVGTVTSMHFLTNIFSKNQGVLYFSPVYGPFSNCAKLGNPVSCFMNLGENLRYWIDWDKLEQSIVLDNITTILFCNPHNPSGQAWSRKELEKLMCLVRKYDLYLFSDEIHGDLYVGQNRFISMIDLANEEDKVAVCTSANKTFNLSGLTTSYILTKHIRIQEQVKDFFSQLHIEVNRMGIEMTTLCYQSGRNWLEILNEQIKENISLLQSILGELPMCQVILPDYGYLVWVKLSEEINSELFVDDLAKKTGVLLEKGSRFKNNYDQFIRINVATDPQLLEEALSITANFLNNY</sequence>
<dbReference type="PANTHER" id="PTHR43525">
    <property type="entry name" value="PROTEIN MALY"/>
    <property type="match status" value="1"/>
</dbReference>
<dbReference type="PANTHER" id="PTHR43525:SF1">
    <property type="entry name" value="PROTEIN MALY"/>
    <property type="match status" value="1"/>
</dbReference>
<proteinExistence type="inferred from homology"/>
<dbReference type="InterPro" id="IPR015421">
    <property type="entry name" value="PyrdxlP-dep_Trfase_major"/>
</dbReference>
<evidence type="ECO:0000256" key="2">
    <source>
        <dbReference type="ARBA" id="ARBA00012224"/>
    </source>
</evidence>
<comment type="similarity">
    <text evidence="5">Belongs to the class-II pyridoxal-phosphate-dependent aminotransferase family. MalY/PatB cystathionine beta-lyase subfamily.</text>
</comment>
<evidence type="ECO:0000256" key="1">
    <source>
        <dbReference type="ARBA" id="ARBA00001933"/>
    </source>
</evidence>
<dbReference type="InterPro" id="IPR051798">
    <property type="entry name" value="Class-II_PLP-Dep_Aminotrans"/>
</dbReference>
<reference evidence="7 8" key="1">
    <citation type="submission" date="2018-03" db="EMBL/GenBank/DDBJ databases">
        <authorList>
            <person name="Gulvik C.A."/>
        </authorList>
    </citation>
    <scope>NUCLEOTIDE SEQUENCE [LARGE SCALE GENOMIC DNA]</scope>
    <source>
        <strain evidence="7 8">JCM 31581</strain>
    </source>
</reference>
<dbReference type="Pfam" id="PF00155">
    <property type="entry name" value="Aminotran_1_2"/>
    <property type="match status" value="1"/>
</dbReference>
<dbReference type="InterPro" id="IPR015424">
    <property type="entry name" value="PyrdxlP-dep_Trfase"/>
</dbReference>
<dbReference type="InterPro" id="IPR004839">
    <property type="entry name" value="Aminotransferase_I/II_large"/>
</dbReference>
<keyword evidence="3" id="KW-0663">Pyridoxal phosphate</keyword>
<accession>A0A429Z5D6</accession>
<evidence type="ECO:0000256" key="4">
    <source>
        <dbReference type="ARBA" id="ARBA00023239"/>
    </source>
</evidence>
<protein>
    <recommendedName>
        <fullName evidence="2">cysteine-S-conjugate beta-lyase</fullName>
        <ecNumber evidence="2">4.4.1.13</ecNumber>
    </recommendedName>
</protein>
<feature type="domain" description="Aminotransferase class I/classII large" evidence="6">
    <location>
        <begin position="62"/>
        <end position="377"/>
    </location>
</feature>
<dbReference type="SUPFAM" id="SSF53383">
    <property type="entry name" value="PLP-dependent transferases"/>
    <property type="match status" value="1"/>
</dbReference>
<dbReference type="AlphaFoldDB" id="A0A429Z5D6"/>
<keyword evidence="8" id="KW-1185">Reference proteome</keyword>
<comment type="caution">
    <text evidence="7">The sequence shown here is derived from an EMBL/GenBank/DDBJ whole genome shotgun (WGS) entry which is preliminary data.</text>
</comment>
<keyword evidence="4 7" id="KW-0456">Lyase</keyword>
<dbReference type="CDD" id="cd00609">
    <property type="entry name" value="AAT_like"/>
    <property type="match status" value="1"/>
</dbReference>
<dbReference type="Proteomes" id="UP000277864">
    <property type="component" value="Unassembled WGS sequence"/>
</dbReference>
<dbReference type="EC" id="4.4.1.13" evidence="2"/>
<dbReference type="GO" id="GO:0047804">
    <property type="term" value="F:cysteine-S-conjugate beta-lyase activity"/>
    <property type="evidence" value="ECO:0007669"/>
    <property type="project" value="UniProtKB-EC"/>
</dbReference>
<comment type="cofactor">
    <cofactor evidence="1">
        <name>pyridoxal 5'-phosphate</name>
        <dbReference type="ChEBI" id="CHEBI:597326"/>
    </cofactor>
</comment>
<dbReference type="InterPro" id="IPR015422">
    <property type="entry name" value="PyrdxlP-dep_Trfase_small"/>
</dbReference>
<organism evidence="7 8">
    <name type="scientific">Vagococcus humatus</name>
    <dbReference type="NCBI Taxonomy" id="1889241"/>
    <lineage>
        <taxon>Bacteria</taxon>
        <taxon>Bacillati</taxon>
        <taxon>Bacillota</taxon>
        <taxon>Bacilli</taxon>
        <taxon>Lactobacillales</taxon>
        <taxon>Enterococcaceae</taxon>
        <taxon>Vagococcus</taxon>
    </lineage>
</organism>
<name>A0A429Z5D6_9ENTE</name>
<dbReference type="Gene3D" id="3.90.1150.10">
    <property type="entry name" value="Aspartate Aminotransferase, domain 1"/>
    <property type="match status" value="1"/>
</dbReference>
<evidence type="ECO:0000313" key="7">
    <source>
        <dbReference type="EMBL" id="RST88879.1"/>
    </source>
</evidence>
<evidence type="ECO:0000256" key="3">
    <source>
        <dbReference type="ARBA" id="ARBA00022898"/>
    </source>
</evidence>
<evidence type="ECO:0000256" key="5">
    <source>
        <dbReference type="ARBA" id="ARBA00037974"/>
    </source>
</evidence>
<dbReference type="Gene3D" id="3.40.640.10">
    <property type="entry name" value="Type I PLP-dependent aspartate aminotransferase-like (Major domain)"/>
    <property type="match status" value="1"/>
</dbReference>
<dbReference type="RefSeq" id="WP_125943758.1">
    <property type="nucleotide sequence ID" value="NZ_PXZH01000005.1"/>
</dbReference>
<gene>
    <name evidence="7" type="ORF">C7P63_08645</name>
</gene>
<evidence type="ECO:0000259" key="6">
    <source>
        <dbReference type="Pfam" id="PF00155"/>
    </source>
</evidence>
<dbReference type="GO" id="GO:0030170">
    <property type="term" value="F:pyridoxal phosphate binding"/>
    <property type="evidence" value="ECO:0007669"/>
    <property type="project" value="InterPro"/>
</dbReference>
<dbReference type="EMBL" id="PXZH01000005">
    <property type="protein sequence ID" value="RST88879.1"/>
    <property type="molecule type" value="Genomic_DNA"/>
</dbReference>
<evidence type="ECO:0000313" key="8">
    <source>
        <dbReference type="Proteomes" id="UP000277864"/>
    </source>
</evidence>